<organism evidence="11 12">
    <name type="scientific">Rubripirellula obstinata</name>
    <dbReference type="NCBI Taxonomy" id="406547"/>
    <lineage>
        <taxon>Bacteria</taxon>
        <taxon>Pseudomonadati</taxon>
        <taxon>Planctomycetota</taxon>
        <taxon>Planctomycetia</taxon>
        <taxon>Pirellulales</taxon>
        <taxon>Pirellulaceae</taxon>
        <taxon>Rubripirellula</taxon>
    </lineage>
</organism>
<accession>A0A5B1CMM9</accession>
<feature type="domain" description="Mechanosensitive ion channel MscS" evidence="9">
    <location>
        <begin position="410"/>
        <end position="476"/>
    </location>
</feature>
<evidence type="ECO:0000256" key="5">
    <source>
        <dbReference type="ARBA" id="ARBA00022989"/>
    </source>
</evidence>
<dbReference type="GO" id="GO:0005886">
    <property type="term" value="C:plasma membrane"/>
    <property type="evidence" value="ECO:0007669"/>
    <property type="project" value="UniProtKB-SubCell"/>
</dbReference>
<keyword evidence="12" id="KW-1185">Reference proteome</keyword>
<dbReference type="InterPro" id="IPR010920">
    <property type="entry name" value="LSM_dom_sf"/>
</dbReference>
<evidence type="ECO:0000256" key="8">
    <source>
        <dbReference type="SAM" id="SignalP"/>
    </source>
</evidence>
<dbReference type="EMBL" id="VRLW01000001">
    <property type="protein sequence ID" value="KAA1261165.1"/>
    <property type="molecule type" value="Genomic_DNA"/>
</dbReference>
<feature type="domain" description="Mechanosensitive ion channel MscS C-terminal" evidence="10">
    <location>
        <begin position="485"/>
        <end position="548"/>
    </location>
</feature>
<dbReference type="Pfam" id="PF21082">
    <property type="entry name" value="MS_channel_3rd"/>
    <property type="match status" value="1"/>
</dbReference>
<feature type="chain" id="PRO_5023092811" evidence="8">
    <location>
        <begin position="35"/>
        <end position="608"/>
    </location>
</feature>
<evidence type="ECO:0000259" key="10">
    <source>
        <dbReference type="Pfam" id="PF21082"/>
    </source>
</evidence>
<proteinExistence type="inferred from homology"/>
<dbReference type="AlphaFoldDB" id="A0A5B1CMM9"/>
<dbReference type="InterPro" id="IPR045275">
    <property type="entry name" value="MscS_archaea/bacteria_type"/>
</dbReference>
<dbReference type="SUPFAM" id="SSF50182">
    <property type="entry name" value="Sm-like ribonucleoproteins"/>
    <property type="match status" value="1"/>
</dbReference>
<dbReference type="Gene3D" id="2.30.30.60">
    <property type="match status" value="1"/>
</dbReference>
<dbReference type="SUPFAM" id="SSF82689">
    <property type="entry name" value="Mechanosensitive channel protein MscS (YggB), C-terminal domain"/>
    <property type="match status" value="1"/>
</dbReference>
<keyword evidence="3" id="KW-1003">Cell membrane</keyword>
<evidence type="ECO:0000256" key="2">
    <source>
        <dbReference type="ARBA" id="ARBA00008017"/>
    </source>
</evidence>
<dbReference type="Gene3D" id="1.10.287.1260">
    <property type="match status" value="1"/>
</dbReference>
<keyword evidence="5 7" id="KW-1133">Transmembrane helix</keyword>
<feature type="transmembrane region" description="Helical" evidence="7">
    <location>
        <begin position="325"/>
        <end position="346"/>
    </location>
</feature>
<evidence type="ECO:0000256" key="1">
    <source>
        <dbReference type="ARBA" id="ARBA00004651"/>
    </source>
</evidence>
<dbReference type="InterPro" id="IPR011066">
    <property type="entry name" value="MscS_channel_C_sf"/>
</dbReference>
<dbReference type="InterPro" id="IPR023408">
    <property type="entry name" value="MscS_beta-dom_sf"/>
</dbReference>
<dbReference type="PANTHER" id="PTHR30221">
    <property type="entry name" value="SMALL-CONDUCTANCE MECHANOSENSITIVE CHANNEL"/>
    <property type="match status" value="1"/>
</dbReference>
<dbReference type="GO" id="GO:0008381">
    <property type="term" value="F:mechanosensitive monoatomic ion channel activity"/>
    <property type="evidence" value="ECO:0007669"/>
    <property type="project" value="InterPro"/>
</dbReference>
<feature type="signal peptide" evidence="8">
    <location>
        <begin position="1"/>
        <end position="34"/>
    </location>
</feature>
<evidence type="ECO:0000313" key="11">
    <source>
        <dbReference type="EMBL" id="KAA1261165.1"/>
    </source>
</evidence>
<reference evidence="11 12" key="1">
    <citation type="submission" date="2019-08" db="EMBL/GenBank/DDBJ databases">
        <title>Deep-cultivation of Planctomycetes and their phenomic and genomic characterization uncovers novel biology.</title>
        <authorList>
            <person name="Wiegand S."/>
            <person name="Jogler M."/>
            <person name="Boedeker C."/>
            <person name="Pinto D."/>
            <person name="Vollmers J."/>
            <person name="Rivas-Marin E."/>
            <person name="Kohn T."/>
            <person name="Peeters S.H."/>
            <person name="Heuer A."/>
            <person name="Rast P."/>
            <person name="Oberbeckmann S."/>
            <person name="Bunk B."/>
            <person name="Jeske O."/>
            <person name="Meyerdierks A."/>
            <person name="Storesund J.E."/>
            <person name="Kallscheuer N."/>
            <person name="Luecker S."/>
            <person name="Lage O.M."/>
            <person name="Pohl T."/>
            <person name="Merkel B.J."/>
            <person name="Hornburger P."/>
            <person name="Mueller R.-W."/>
            <person name="Bruemmer F."/>
            <person name="Labrenz M."/>
            <person name="Spormann A.M."/>
            <person name="Op Den Camp H."/>
            <person name="Overmann J."/>
            <person name="Amann R."/>
            <person name="Jetten M.S.M."/>
            <person name="Mascher T."/>
            <person name="Medema M.H."/>
            <person name="Devos D.P."/>
            <person name="Kaster A.-K."/>
            <person name="Ovreas L."/>
            <person name="Rohde M."/>
            <person name="Galperin M.Y."/>
            <person name="Jogler C."/>
        </authorList>
    </citation>
    <scope>NUCLEOTIDE SEQUENCE [LARGE SCALE GENOMIC DNA]</scope>
    <source>
        <strain evidence="11 12">LF1</strain>
    </source>
</reference>
<keyword evidence="6 7" id="KW-0472">Membrane</keyword>
<dbReference type="InterPro" id="IPR006685">
    <property type="entry name" value="MscS_channel_2nd"/>
</dbReference>
<comment type="similarity">
    <text evidence="2">Belongs to the MscS (TC 1.A.23) family.</text>
</comment>
<keyword evidence="8" id="KW-0732">Signal</keyword>
<dbReference type="PANTHER" id="PTHR30221:SF1">
    <property type="entry name" value="SMALL-CONDUCTANCE MECHANOSENSITIVE CHANNEL"/>
    <property type="match status" value="1"/>
</dbReference>
<comment type="caution">
    <text evidence="11">The sequence shown here is derived from an EMBL/GenBank/DDBJ whole genome shotgun (WGS) entry which is preliminary data.</text>
</comment>
<feature type="transmembrane region" description="Helical" evidence="7">
    <location>
        <begin position="367"/>
        <end position="386"/>
    </location>
</feature>
<evidence type="ECO:0000313" key="12">
    <source>
        <dbReference type="Proteomes" id="UP000322699"/>
    </source>
</evidence>
<feature type="transmembrane region" description="Helical" evidence="7">
    <location>
        <begin position="285"/>
        <end position="305"/>
    </location>
</feature>
<dbReference type="Pfam" id="PF00924">
    <property type="entry name" value="MS_channel_2nd"/>
    <property type="match status" value="1"/>
</dbReference>
<evidence type="ECO:0000256" key="4">
    <source>
        <dbReference type="ARBA" id="ARBA00022692"/>
    </source>
</evidence>
<sequence precursor="true">MSTSAKSYAMTSQQLFRALAAFVLLACVSDSACAQSLLSSGDSHPDGGRPKSTQVGFFELMESGGDAMLDLFQPEHQKFTAESPEYDSQASPRDALMTFVEAMNHVAQGRREPLDRALGVLPAGTNNPEQVATDLLHVFDRLPEISPGTIPGEKMVADQKITRFELFPRGIASDWAYKAIGSAPQGSIVLVENGDQWNFSEKTASGAADLLDSLKAIPPRKRIERKGDLFLSVVEPTYRKTSAVDWLLAIVWTVAGIAVAWLVYKGVTKLIAKRESDGDNFITPILSSLMIPAVILLIVLGAAIGSAKIYMHPALSAFRWNLIEAAMVLAGVYLIVSLIELLCLGVRRTFYGDDDPYAKMMSLVVRRGLRVFATVVLLLFVFQNVFKWNVTALIGGFSIIALALSLAAQDAVKNLFGALTIFASRPFIKGDWIKFAGEIGQVEDVSLQVTRVRLLSGEVLSVPNMKFIDDTVENMSMRKYLRRIMDVQITYDTPAHKVNEAIDILNDILNSDPIVSDGQADLDAHPPQVWFEEFGSHYLNIRADYWYMMDEDSTSPQRDTERGWFSYLDHATIVNTMLLERFNDAGIDFAFPTQSIRLSNEMGEALVS</sequence>
<evidence type="ECO:0000259" key="9">
    <source>
        <dbReference type="Pfam" id="PF00924"/>
    </source>
</evidence>
<dbReference type="RefSeq" id="WP_235033371.1">
    <property type="nucleotide sequence ID" value="NZ_LWSK01000013.1"/>
</dbReference>
<evidence type="ECO:0000256" key="6">
    <source>
        <dbReference type="ARBA" id="ARBA00023136"/>
    </source>
</evidence>
<gene>
    <name evidence="11" type="primary">ynaI</name>
    <name evidence="11" type="ORF">LF1_37100</name>
</gene>
<name>A0A5B1CMM9_9BACT</name>
<dbReference type="InterPro" id="IPR049278">
    <property type="entry name" value="MS_channel_C"/>
</dbReference>
<feature type="transmembrane region" description="Helical" evidence="7">
    <location>
        <begin position="246"/>
        <end position="264"/>
    </location>
</feature>
<evidence type="ECO:0000256" key="3">
    <source>
        <dbReference type="ARBA" id="ARBA00022475"/>
    </source>
</evidence>
<keyword evidence="4 7" id="KW-0812">Transmembrane</keyword>
<evidence type="ECO:0000256" key="7">
    <source>
        <dbReference type="SAM" id="Phobius"/>
    </source>
</evidence>
<dbReference type="Gene3D" id="3.30.70.100">
    <property type="match status" value="1"/>
</dbReference>
<protein>
    <submittedName>
        <fullName evidence="11">Low conductance mechanosensitive channel YnaI</fullName>
    </submittedName>
</protein>
<dbReference type="Proteomes" id="UP000322699">
    <property type="component" value="Unassembled WGS sequence"/>
</dbReference>
<comment type="subcellular location">
    <subcellularLocation>
        <location evidence="1">Cell membrane</location>
        <topology evidence="1">Multi-pass membrane protein</topology>
    </subcellularLocation>
</comment>
<feature type="transmembrane region" description="Helical" evidence="7">
    <location>
        <begin position="392"/>
        <end position="412"/>
    </location>
</feature>